<comment type="caution">
    <text evidence="10">The sequence shown here is derived from an EMBL/GenBank/DDBJ whole genome shotgun (WGS) entry which is preliminary data.</text>
</comment>
<dbReference type="PANTHER" id="PTHR30330:SF14">
    <property type="entry name" value="SODIUM_AMINO ACID (ALANINE) SYMPORTER"/>
    <property type="match status" value="1"/>
</dbReference>
<dbReference type="GO" id="GO:0005886">
    <property type="term" value="C:plasma membrane"/>
    <property type="evidence" value="ECO:0007669"/>
    <property type="project" value="UniProtKB-SubCell"/>
</dbReference>
<evidence type="ECO:0000313" key="10">
    <source>
        <dbReference type="EMBL" id="PVY95281.1"/>
    </source>
</evidence>
<feature type="transmembrane region" description="Helical" evidence="9">
    <location>
        <begin position="396"/>
        <end position="416"/>
    </location>
</feature>
<keyword evidence="7 9" id="KW-1133">Transmembrane helix</keyword>
<reference evidence="10 11" key="1">
    <citation type="submission" date="2018-04" db="EMBL/GenBank/DDBJ databases">
        <title>Genomic Encyclopedia of Type Strains, Phase IV (KMG-IV): sequencing the most valuable type-strain genomes for metagenomic binning, comparative biology and taxonomic classification.</title>
        <authorList>
            <person name="Goeker M."/>
        </authorList>
    </citation>
    <scope>NUCLEOTIDE SEQUENCE [LARGE SCALE GENOMIC DNA]</scope>
    <source>
        <strain evidence="10 11">DSM 20705</strain>
    </source>
</reference>
<keyword evidence="6 9" id="KW-0769">Symport</keyword>
<keyword evidence="8 9" id="KW-0472">Membrane</keyword>
<feature type="transmembrane region" description="Helical" evidence="9">
    <location>
        <begin position="240"/>
        <end position="263"/>
    </location>
</feature>
<dbReference type="Gene3D" id="1.20.1740.10">
    <property type="entry name" value="Amino acid/polyamine transporter I"/>
    <property type="match status" value="1"/>
</dbReference>
<dbReference type="GO" id="GO:0005283">
    <property type="term" value="F:amino acid:sodium symporter activity"/>
    <property type="evidence" value="ECO:0007669"/>
    <property type="project" value="InterPro"/>
</dbReference>
<evidence type="ECO:0000256" key="4">
    <source>
        <dbReference type="ARBA" id="ARBA00022475"/>
    </source>
</evidence>
<sequence length="450" mass="48074">MIGIIEKFTTFLWDNMIAYMLIAVGILYTIRLGLPQILRLPSIFKEAFGDLFKKGEKKEGEVSSFQALATAVASQVGTGNIGGVASAIMMGGPGAVFWMWISGLLGMSTIFAEAVLAQVYREERNGEQYGGPAYYLSNGLKNKKIGKILATLFSIFIIIALGLVGNMVQSNSISLSLSNGFGIAPIITGIALAVIVGLIVLGGVQRISKIAETIVPVMAVIYILAGIVVVIKFHAQFIPVIKAIFTAAFSSKAVLGGMVGISVKTAMRLGLQRGLFSNEAGMGSTPHAHAVANVPHPVNQGFVAMAGVIIGTFFICTLTAFIILVTGAHIESANLGLETVEVTQLGFKIAFGHAGTIFLAIALAFFAFTTIIGWYYFGESNVVYLFGRKTLPIYRIVAILFVTLGTIVPVGTVWLFSDMFNALMVIPNLIGLVALSGIVVKKYDEWRNKL</sequence>
<evidence type="ECO:0000256" key="3">
    <source>
        <dbReference type="ARBA" id="ARBA00022448"/>
    </source>
</evidence>
<protein>
    <submittedName>
        <fullName evidence="10">AGCS family alanine or glycine:cation symporter</fullName>
    </submittedName>
</protein>
<feature type="transmembrane region" description="Helical" evidence="9">
    <location>
        <begin position="350"/>
        <end position="376"/>
    </location>
</feature>
<feature type="transmembrane region" description="Helical" evidence="9">
    <location>
        <begin position="95"/>
        <end position="116"/>
    </location>
</feature>
<evidence type="ECO:0000256" key="9">
    <source>
        <dbReference type="RuleBase" id="RU363064"/>
    </source>
</evidence>
<comment type="subcellular location">
    <subcellularLocation>
        <location evidence="1 9">Cell membrane</location>
        <topology evidence="1 9">Multi-pass membrane protein</topology>
    </subcellularLocation>
</comment>
<dbReference type="RefSeq" id="WP_116479743.1">
    <property type="nucleotide sequence ID" value="NZ_CP096650.1"/>
</dbReference>
<feature type="transmembrane region" description="Helical" evidence="9">
    <location>
        <begin position="148"/>
        <end position="168"/>
    </location>
</feature>
<dbReference type="NCBIfam" id="TIGR00835">
    <property type="entry name" value="agcS"/>
    <property type="match status" value="1"/>
</dbReference>
<comment type="similarity">
    <text evidence="2 9">Belongs to the alanine or glycine:cation symporter (AGCS) (TC 2.A.25) family.</text>
</comment>
<gene>
    <name evidence="10" type="ORF">C7381_102170</name>
</gene>
<proteinExistence type="inferred from homology"/>
<evidence type="ECO:0000256" key="7">
    <source>
        <dbReference type="ARBA" id="ARBA00022989"/>
    </source>
</evidence>
<dbReference type="PANTHER" id="PTHR30330">
    <property type="entry name" value="AGSS FAMILY TRANSPORTER, SODIUM-ALANINE"/>
    <property type="match status" value="1"/>
</dbReference>
<organism evidence="10 11">
    <name type="scientific">Ezakiella coagulans</name>
    <dbReference type="NCBI Taxonomy" id="46507"/>
    <lineage>
        <taxon>Bacteria</taxon>
        <taxon>Bacillati</taxon>
        <taxon>Bacillota</taxon>
        <taxon>Tissierellia</taxon>
        <taxon>Ezakiella</taxon>
    </lineage>
</organism>
<dbReference type="PRINTS" id="PR00175">
    <property type="entry name" value="NAALASMPORT"/>
</dbReference>
<keyword evidence="11" id="KW-1185">Reference proteome</keyword>
<accession>A0A2U1E5S9</accession>
<dbReference type="Proteomes" id="UP000245793">
    <property type="component" value="Unassembled WGS sequence"/>
</dbReference>
<dbReference type="InterPro" id="IPR001463">
    <property type="entry name" value="Na/Ala_symport"/>
</dbReference>
<evidence type="ECO:0000256" key="8">
    <source>
        <dbReference type="ARBA" id="ARBA00023136"/>
    </source>
</evidence>
<feature type="transmembrane region" description="Helical" evidence="9">
    <location>
        <begin position="180"/>
        <end position="201"/>
    </location>
</feature>
<evidence type="ECO:0000256" key="6">
    <source>
        <dbReference type="ARBA" id="ARBA00022847"/>
    </source>
</evidence>
<evidence type="ECO:0000256" key="5">
    <source>
        <dbReference type="ARBA" id="ARBA00022692"/>
    </source>
</evidence>
<feature type="transmembrane region" description="Helical" evidence="9">
    <location>
        <begin position="213"/>
        <end position="234"/>
    </location>
</feature>
<feature type="transmembrane region" description="Helical" evidence="9">
    <location>
        <begin position="422"/>
        <end position="440"/>
    </location>
</feature>
<evidence type="ECO:0000256" key="1">
    <source>
        <dbReference type="ARBA" id="ARBA00004651"/>
    </source>
</evidence>
<keyword evidence="4 9" id="KW-1003">Cell membrane</keyword>
<keyword evidence="3 9" id="KW-0813">Transport</keyword>
<evidence type="ECO:0000256" key="2">
    <source>
        <dbReference type="ARBA" id="ARBA00009261"/>
    </source>
</evidence>
<dbReference type="AlphaFoldDB" id="A0A2U1E5S9"/>
<feature type="transmembrane region" description="Helical" evidence="9">
    <location>
        <begin position="302"/>
        <end position="330"/>
    </location>
</feature>
<evidence type="ECO:0000313" key="11">
    <source>
        <dbReference type="Proteomes" id="UP000245793"/>
    </source>
</evidence>
<dbReference type="FunFam" id="1.20.1740.10:FF:000004">
    <property type="entry name" value="Sodium:alanine symporter family protein"/>
    <property type="match status" value="1"/>
</dbReference>
<name>A0A2U1E5S9_9FIRM</name>
<keyword evidence="5 9" id="KW-0812">Transmembrane</keyword>
<feature type="transmembrane region" description="Helical" evidence="9">
    <location>
        <begin position="16"/>
        <end position="34"/>
    </location>
</feature>
<dbReference type="Pfam" id="PF01235">
    <property type="entry name" value="Na_Ala_symp"/>
    <property type="match status" value="1"/>
</dbReference>
<dbReference type="EMBL" id="QEKV01000002">
    <property type="protein sequence ID" value="PVY95281.1"/>
    <property type="molecule type" value="Genomic_DNA"/>
</dbReference>